<dbReference type="Proteomes" id="UP000276133">
    <property type="component" value="Unassembled WGS sequence"/>
</dbReference>
<evidence type="ECO:0000313" key="1">
    <source>
        <dbReference type="EMBL" id="RNA09960.1"/>
    </source>
</evidence>
<evidence type="ECO:0000313" key="2">
    <source>
        <dbReference type="Proteomes" id="UP000276133"/>
    </source>
</evidence>
<comment type="caution">
    <text evidence="1">The sequence shown here is derived from an EMBL/GenBank/DDBJ whole genome shotgun (WGS) entry which is preliminary data.</text>
</comment>
<protein>
    <submittedName>
        <fullName evidence="1">Uncharacterized protein</fullName>
    </submittedName>
</protein>
<organism evidence="1 2">
    <name type="scientific">Brachionus plicatilis</name>
    <name type="common">Marine rotifer</name>
    <name type="synonym">Brachionus muelleri</name>
    <dbReference type="NCBI Taxonomy" id="10195"/>
    <lineage>
        <taxon>Eukaryota</taxon>
        <taxon>Metazoa</taxon>
        <taxon>Spiralia</taxon>
        <taxon>Gnathifera</taxon>
        <taxon>Rotifera</taxon>
        <taxon>Eurotatoria</taxon>
        <taxon>Monogononta</taxon>
        <taxon>Pseudotrocha</taxon>
        <taxon>Ploima</taxon>
        <taxon>Brachionidae</taxon>
        <taxon>Brachionus</taxon>
    </lineage>
</organism>
<keyword evidence="2" id="KW-1185">Reference proteome</keyword>
<proteinExistence type="predicted"/>
<name>A0A3M7QF04_BRAPC</name>
<accession>A0A3M7QF04</accession>
<reference evidence="1 2" key="1">
    <citation type="journal article" date="2018" name="Sci. Rep.">
        <title>Genomic signatures of local adaptation to the degree of environmental predictability in rotifers.</title>
        <authorList>
            <person name="Franch-Gras L."/>
            <person name="Hahn C."/>
            <person name="Garcia-Roger E.M."/>
            <person name="Carmona M.J."/>
            <person name="Serra M."/>
            <person name="Gomez A."/>
        </authorList>
    </citation>
    <scope>NUCLEOTIDE SEQUENCE [LARGE SCALE GENOMIC DNA]</scope>
    <source>
        <strain evidence="1">HYR1</strain>
    </source>
</reference>
<sequence>MELKKSNLSQKINSSVAFFEEKSKKKNNFKIKQKTSLLKKKYKCTHTEKCENLIADYVQKLDLGKTLNVKRELNSLNFFSALN</sequence>
<dbReference type="AlphaFoldDB" id="A0A3M7QF04"/>
<gene>
    <name evidence="1" type="ORF">BpHYR1_022175</name>
</gene>
<dbReference type="EMBL" id="REGN01006326">
    <property type="protein sequence ID" value="RNA09960.1"/>
    <property type="molecule type" value="Genomic_DNA"/>
</dbReference>